<dbReference type="EMBL" id="JABFAD010000005">
    <property type="protein sequence ID" value="MBA0798362.1"/>
    <property type="molecule type" value="Genomic_DNA"/>
</dbReference>
<dbReference type="AlphaFoldDB" id="A0A7J9GLB3"/>
<gene>
    <name evidence="1" type="ORF">Gohar_008955</name>
</gene>
<keyword evidence="2" id="KW-1185">Reference proteome</keyword>
<name>A0A7J9GLB3_9ROSI</name>
<proteinExistence type="predicted"/>
<sequence>MVLCKEIRSLVRYHRWEHFCVMPKENEVIPIIQEFYVALRDQEARRPYKAIWETVTIRDHPLLDPKSKGVKERKELRKKKTRRRTFWDEIFKRRRKRTMRRRFNYNEQCRKGLSSPS</sequence>
<comment type="caution">
    <text evidence="1">The sequence shown here is derived from an EMBL/GenBank/DDBJ whole genome shotgun (WGS) entry which is preliminary data.</text>
</comment>
<organism evidence="1 2">
    <name type="scientific">Gossypium harknessii</name>
    <dbReference type="NCBI Taxonomy" id="34285"/>
    <lineage>
        <taxon>Eukaryota</taxon>
        <taxon>Viridiplantae</taxon>
        <taxon>Streptophyta</taxon>
        <taxon>Embryophyta</taxon>
        <taxon>Tracheophyta</taxon>
        <taxon>Spermatophyta</taxon>
        <taxon>Magnoliopsida</taxon>
        <taxon>eudicotyledons</taxon>
        <taxon>Gunneridae</taxon>
        <taxon>Pentapetalae</taxon>
        <taxon>rosids</taxon>
        <taxon>malvids</taxon>
        <taxon>Malvales</taxon>
        <taxon>Malvaceae</taxon>
        <taxon>Malvoideae</taxon>
        <taxon>Gossypium</taxon>
    </lineage>
</organism>
<dbReference type="Proteomes" id="UP000593560">
    <property type="component" value="Unassembled WGS sequence"/>
</dbReference>
<evidence type="ECO:0000313" key="2">
    <source>
        <dbReference type="Proteomes" id="UP000593560"/>
    </source>
</evidence>
<dbReference type="OrthoDB" id="995910at2759"/>
<accession>A0A7J9GLB3</accession>
<reference evidence="1 2" key="1">
    <citation type="journal article" date="2019" name="Genome Biol. Evol.">
        <title>Insights into the evolution of the New World diploid cottons (Gossypium, subgenus Houzingenia) based on genome sequencing.</title>
        <authorList>
            <person name="Grover C.E."/>
            <person name="Arick M.A. 2nd"/>
            <person name="Thrash A."/>
            <person name="Conover J.L."/>
            <person name="Sanders W.S."/>
            <person name="Peterson D.G."/>
            <person name="Frelichowski J.E."/>
            <person name="Scheffler J.A."/>
            <person name="Scheffler B.E."/>
            <person name="Wendel J.F."/>
        </authorList>
    </citation>
    <scope>NUCLEOTIDE SEQUENCE [LARGE SCALE GENOMIC DNA]</scope>
    <source>
        <strain evidence="1">0</strain>
        <tissue evidence="1">Leaf</tissue>
    </source>
</reference>
<protein>
    <submittedName>
        <fullName evidence="1">Uncharacterized protein</fullName>
    </submittedName>
</protein>
<evidence type="ECO:0000313" key="1">
    <source>
        <dbReference type="EMBL" id="MBA0798362.1"/>
    </source>
</evidence>